<proteinExistence type="predicted"/>
<evidence type="ECO:0000313" key="5">
    <source>
        <dbReference type="Proteomes" id="UP000054549"/>
    </source>
</evidence>
<organism evidence="4 5">
    <name type="scientific">Amanita muscaria (strain Koide BX008)</name>
    <dbReference type="NCBI Taxonomy" id="946122"/>
    <lineage>
        <taxon>Eukaryota</taxon>
        <taxon>Fungi</taxon>
        <taxon>Dikarya</taxon>
        <taxon>Basidiomycota</taxon>
        <taxon>Agaricomycotina</taxon>
        <taxon>Agaricomycetes</taxon>
        <taxon>Agaricomycetidae</taxon>
        <taxon>Agaricales</taxon>
        <taxon>Pluteineae</taxon>
        <taxon>Amanitaceae</taxon>
        <taxon>Amanita</taxon>
    </lineage>
</organism>
<dbReference type="SUPFAM" id="SSF50985">
    <property type="entry name" value="RCC1/BLIP-II"/>
    <property type="match status" value="1"/>
</dbReference>
<feature type="domain" description="F-box" evidence="3">
    <location>
        <begin position="7"/>
        <end position="49"/>
    </location>
</feature>
<dbReference type="GO" id="GO:0005737">
    <property type="term" value="C:cytoplasm"/>
    <property type="evidence" value="ECO:0007669"/>
    <property type="project" value="TreeGrafter"/>
</dbReference>
<feature type="repeat" description="RCC1" evidence="1">
    <location>
        <begin position="438"/>
        <end position="507"/>
    </location>
</feature>
<dbReference type="AlphaFoldDB" id="A0A0C2T560"/>
<dbReference type="Gene3D" id="1.20.1280.50">
    <property type="match status" value="1"/>
</dbReference>
<dbReference type="Pfam" id="PF12937">
    <property type="entry name" value="F-box-like"/>
    <property type="match status" value="1"/>
</dbReference>
<dbReference type="InParanoid" id="A0A0C2T560"/>
<dbReference type="PROSITE" id="PS50012">
    <property type="entry name" value="RCC1_3"/>
    <property type="match status" value="4"/>
</dbReference>
<dbReference type="OrthoDB" id="61110at2759"/>
<evidence type="ECO:0000259" key="3">
    <source>
        <dbReference type="Pfam" id="PF12937"/>
    </source>
</evidence>
<sequence length="582" mass="64687">MAESLLSILPVEIILDSILPILPAPDLLRLGCTNKFFARLCNDETVWHYKLLGDFNFTGEGTARSSGWKFIYKNLDKPKAYVWGDKGNGRLGLEDTGSVASGVVVPTRLRIPGVRIVSLVAGGWSFHALDSDGNIYAWGTLNSESPTLFYEGFSEPGKRADTPKKLKLPVPFRSISCGRMHCSALDVNNKIWTFVSWGRPFRLTSPVFDDPEFTPVQIECGWMFSCALVKSGHVFAWFPFSGTMEDRRQRQNEVMDKSRNSSVRERDGIIPCVPWDLDLMPQRLPPLPPLPDLEGLPDDVAEKETKLVKIAGFDCHIIGLTNKGHVLKFRGLDNEETVEDGRWTYLPKFSEAIALREHSIFSDPKASFKAPELLRITHVSANYLNFVAYSIGSHSIVLMGDTNTTEESEPTIVPTLQNKNVISVVLGDYHSAALTADGKLYTWGQFSRGALGLGDGKALFTRASHWDDRAVDVPTEVRFDHGRKKPKDRFCLAVAACGWHTGALVIDLEPDERESDEEVIPSIQARTQPTVRQPYETPPFIPLPGIFRFGHAARGGLRRVNHPGVQDRGHGFTDEEGPSSGQ</sequence>
<dbReference type="PANTHER" id="PTHR45982:SF3">
    <property type="entry name" value="F-BOX PROTEIN POF9"/>
    <property type="match status" value="1"/>
</dbReference>
<keyword evidence="5" id="KW-1185">Reference proteome</keyword>
<dbReference type="PANTHER" id="PTHR45982">
    <property type="entry name" value="REGULATOR OF CHROMOSOME CONDENSATION"/>
    <property type="match status" value="1"/>
</dbReference>
<dbReference type="Pfam" id="PF13540">
    <property type="entry name" value="RCC1_2"/>
    <property type="match status" value="1"/>
</dbReference>
<dbReference type="InterPro" id="IPR001810">
    <property type="entry name" value="F-box_dom"/>
</dbReference>
<dbReference type="InterPro" id="IPR009091">
    <property type="entry name" value="RCC1/BLIP-II"/>
</dbReference>
<feature type="region of interest" description="Disordered" evidence="2">
    <location>
        <begin position="558"/>
        <end position="582"/>
    </location>
</feature>
<dbReference type="InterPro" id="IPR000408">
    <property type="entry name" value="Reg_chr_condens"/>
</dbReference>
<dbReference type="STRING" id="946122.A0A0C2T560"/>
<reference evidence="4 5" key="1">
    <citation type="submission" date="2014-04" db="EMBL/GenBank/DDBJ databases">
        <title>Evolutionary Origins and Diversification of the Mycorrhizal Mutualists.</title>
        <authorList>
            <consortium name="DOE Joint Genome Institute"/>
            <consortium name="Mycorrhizal Genomics Consortium"/>
            <person name="Kohler A."/>
            <person name="Kuo A."/>
            <person name="Nagy L.G."/>
            <person name="Floudas D."/>
            <person name="Copeland A."/>
            <person name="Barry K.W."/>
            <person name="Cichocki N."/>
            <person name="Veneault-Fourrey C."/>
            <person name="LaButti K."/>
            <person name="Lindquist E.A."/>
            <person name="Lipzen A."/>
            <person name="Lundell T."/>
            <person name="Morin E."/>
            <person name="Murat C."/>
            <person name="Riley R."/>
            <person name="Ohm R."/>
            <person name="Sun H."/>
            <person name="Tunlid A."/>
            <person name="Henrissat B."/>
            <person name="Grigoriev I.V."/>
            <person name="Hibbett D.S."/>
            <person name="Martin F."/>
        </authorList>
    </citation>
    <scope>NUCLEOTIDE SEQUENCE [LARGE SCALE GENOMIC DNA]</scope>
    <source>
        <strain evidence="4 5">Koide BX008</strain>
    </source>
</reference>
<dbReference type="Gene3D" id="2.130.10.30">
    <property type="entry name" value="Regulator of chromosome condensation 1/beta-lactamase-inhibitor protein II"/>
    <property type="match status" value="2"/>
</dbReference>
<protein>
    <recommendedName>
        <fullName evidence="3">F-box domain-containing protein</fullName>
    </recommendedName>
</protein>
<dbReference type="HOGENOM" id="CLU_017519_1_0_1"/>
<dbReference type="EMBL" id="KN818223">
    <property type="protein sequence ID" value="KIL71040.1"/>
    <property type="molecule type" value="Genomic_DNA"/>
</dbReference>
<name>A0A0C2T560_AMAMK</name>
<evidence type="ECO:0000256" key="1">
    <source>
        <dbReference type="PROSITE-ProRule" id="PRU00235"/>
    </source>
</evidence>
<evidence type="ECO:0000256" key="2">
    <source>
        <dbReference type="SAM" id="MobiDB-lite"/>
    </source>
</evidence>
<dbReference type="InterPro" id="IPR051553">
    <property type="entry name" value="Ran_GTPase-activating"/>
</dbReference>
<dbReference type="Proteomes" id="UP000054549">
    <property type="component" value="Unassembled WGS sequence"/>
</dbReference>
<feature type="repeat" description="RCC1" evidence="1">
    <location>
        <begin position="386"/>
        <end position="437"/>
    </location>
</feature>
<dbReference type="SUPFAM" id="SSF81383">
    <property type="entry name" value="F-box domain"/>
    <property type="match status" value="1"/>
</dbReference>
<feature type="repeat" description="RCC1" evidence="1">
    <location>
        <begin position="133"/>
        <end position="188"/>
    </location>
</feature>
<accession>A0A0C2T560</accession>
<gene>
    <name evidence="4" type="ORF">M378DRAFT_155990</name>
</gene>
<dbReference type="GO" id="GO:0005085">
    <property type="term" value="F:guanyl-nucleotide exchange factor activity"/>
    <property type="evidence" value="ECO:0007669"/>
    <property type="project" value="TreeGrafter"/>
</dbReference>
<evidence type="ECO:0000313" key="4">
    <source>
        <dbReference type="EMBL" id="KIL71040.1"/>
    </source>
</evidence>
<feature type="repeat" description="RCC1" evidence="1">
    <location>
        <begin position="78"/>
        <end position="132"/>
    </location>
</feature>
<dbReference type="PRINTS" id="PR00633">
    <property type="entry name" value="RCCNDNSATION"/>
</dbReference>
<dbReference type="InterPro" id="IPR036047">
    <property type="entry name" value="F-box-like_dom_sf"/>
</dbReference>